<dbReference type="Gene3D" id="1.10.472.80">
    <property type="entry name" value="Ypt/Rab-GAP domain of gyp1p, domain 3"/>
    <property type="match status" value="1"/>
</dbReference>
<organism evidence="2 3">
    <name type="scientific">Mesocestoides corti</name>
    <name type="common">Flatworm</name>
    <dbReference type="NCBI Taxonomy" id="53468"/>
    <lineage>
        <taxon>Eukaryota</taxon>
        <taxon>Metazoa</taxon>
        <taxon>Spiralia</taxon>
        <taxon>Lophotrochozoa</taxon>
        <taxon>Platyhelminthes</taxon>
        <taxon>Cestoda</taxon>
        <taxon>Eucestoda</taxon>
        <taxon>Cyclophyllidea</taxon>
        <taxon>Mesocestoididae</taxon>
        <taxon>Mesocestoides</taxon>
    </lineage>
</organism>
<name>A0A158QSF9_MESCO</name>
<feature type="domain" description="TLDc" evidence="1">
    <location>
        <begin position="387"/>
        <end position="577"/>
    </location>
</feature>
<keyword evidence="3" id="KW-1185">Reference proteome</keyword>
<evidence type="ECO:0000313" key="3">
    <source>
        <dbReference type="Proteomes" id="UP000267029"/>
    </source>
</evidence>
<gene>
    <name evidence="2" type="ORF">MCOS_LOCUS796</name>
</gene>
<sequence>MQRTIPFTDLVDEEYVASFASAGSFDGPTSLDEFAQKHFSASKPLKNSIRKLNLPVNHPVRRQLWPYLLSRCYGTSLKIPTNENAATQSDNGAPAPSPIQQSLLVGYELADRRLQSTYHLNSRGKAIHLSLLHEVSVARPQIVYAPQSWPILALLLHYLRPREALACLNALLDQSGMISQSKGEWRGRCLALEQLGAAGFPKKKLFMRLPHNEAARNQLAVWPVAIWDFPFECLVPILDCYLVEGTKVLFRVGLVLWNLAMKATPEKTLDAVDVGALLKSAASNYPPTNASGLLKKAFRIRGLSRRHITSAVDKAMNFCQGEGVASVHFNIPNAGLELVDSLVVPCVLPGQRTYTAYSQVKAEFAAKGEIARASLRSAKATATASSLATSDEILALIGAIKDENLAQLCTPTVIFSSEHDGVSLQTLFGHCAAHARATGHPETIILIRTGSGAGLVGAYCSKLWAAGSEWSFYGNGDSFLFRLRPSPAVFYKWDREAGVEKFQRATNTFIEVGGGLDSGPAGLRLDANLEQGDSGCSPTFASDCLITADEDRIQVGNVNGKVFCSFKISAVEVMGFMPVPT</sequence>
<dbReference type="Proteomes" id="UP000267029">
    <property type="component" value="Unassembled WGS sequence"/>
</dbReference>
<dbReference type="PANTHER" id="PTHR23354">
    <property type="entry name" value="NUCLEOLAR PROTEIN 7/ESTROGEN RECEPTOR COACTIVATOR-RELATED"/>
    <property type="match status" value="1"/>
</dbReference>
<proteinExistence type="predicted"/>
<evidence type="ECO:0000259" key="1">
    <source>
        <dbReference type="PROSITE" id="PS51886"/>
    </source>
</evidence>
<protein>
    <recommendedName>
        <fullName evidence="1">TLDc domain-containing protein</fullName>
    </recommendedName>
</protein>
<dbReference type="EMBL" id="UXSR01000078">
    <property type="protein sequence ID" value="VDD74793.1"/>
    <property type="molecule type" value="Genomic_DNA"/>
</dbReference>
<dbReference type="Pfam" id="PF07534">
    <property type="entry name" value="TLD"/>
    <property type="match status" value="1"/>
</dbReference>
<dbReference type="STRING" id="53468.A0A158QSF9"/>
<evidence type="ECO:0000313" key="2">
    <source>
        <dbReference type="EMBL" id="VDD74793.1"/>
    </source>
</evidence>
<dbReference type="AlphaFoldDB" id="A0A158QSF9"/>
<dbReference type="SMART" id="SM00584">
    <property type="entry name" value="TLDc"/>
    <property type="match status" value="1"/>
</dbReference>
<dbReference type="Pfam" id="PF00566">
    <property type="entry name" value="RabGAP-TBC"/>
    <property type="match status" value="1"/>
</dbReference>
<dbReference type="PROSITE" id="PS51886">
    <property type="entry name" value="TLDC"/>
    <property type="match status" value="1"/>
</dbReference>
<dbReference type="OrthoDB" id="10065050at2759"/>
<dbReference type="InterPro" id="IPR000195">
    <property type="entry name" value="Rab-GAP-TBC_dom"/>
</dbReference>
<dbReference type="InterPro" id="IPR006571">
    <property type="entry name" value="TLDc_dom"/>
</dbReference>
<reference evidence="2 3" key="1">
    <citation type="submission" date="2018-10" db="EMBL/GenBank/DDBJ databases">
        <authorList>
            <consortium name="Pathogen Informatics"/>
        </authorList>
    </citation>
    <scope>NUCLEOTIDE SEQUENCE [LARGE SCALE GENOMIC DNA]</scope>
</reference>
<accession>A0A158QSF9</accession>